<dbReference type="GO" id="GO:0005525">
    <property type="term" value="F:GTP binding"/>
    <property type="evidence" value="ECO:0007669"/>
    <property type="project" value="InterPro"/>
</dbReference>
<feature type="domain" description="Hydrogen maturase F tetramerization" evidence="3">
    <location>
        <begin position="286"/>
        <end position="400"/>
    </location>
</feature>
<reference evidence="4" key="1">
    <citation type="journal article" date="2015" name="PeerJ">
        <title>First genomic representation of candidate bacterial phylum KSB3 points to enhanced environmental sensing as a trigger of wastewater bulking.</title>
        <authorList>
            <person name="Sekiguchi Y."/>
            <person name="Ohashi A."/>
            <person name="Parks D.H."/>
            <person name="Yamauchi T."/>
            <person name="Tyson G.W."/>
            <person name="Hugenholtz P."/>
        </authorList>
    </citation>
    <scope>NUCLEOTIDE SEQUENCE [LARGE SCALE GENOMIC DNA]</scope>
</reference>
<dbReference type="HOGENOM" id="CLU_042017_0_0_0"/>
<organism evidence="4">
    <name type="scientific">Candidatus Moduliflexus flocculans</name>
    <dbReference type="NCBI Taxonomy" id="1499966"/>
    <lineage>
        <taxon>Bacteria</taxon>
        <taxon>Candidatus Moduliflexota</taxon>
        <taxon>Candidatus Moduliflexia</taxon>
        <taxon>Candidatus Moduliflexales</taxon>
        <taxon>Candidatus Moduliflexaceae</taxon>
    </lineage>
</organism>
<dbReference type="GO" id="GO:0005737">
    <property type="term" value="C:cytoplasm"/>
    <property type="evidence" value="ECO:0007669"/>
    <property type="project" value="TreeGrafter"/>
</dbReference>
<dbReference type="Proteomes" id="UP000030700">
    <property type="component" value="Unassembled WGS sequence"/>
</dbReference>
<dbReference type="InterPro" id="IPR005225">
    <property type="entry name" value="Small_GTP-bd"/>
</dbReference>
<dbReference type="STRING" id="1499966.U14_03851"/>
<dbReference type="Gene3D" id="3.40.50.11410">
    <property type="match status" value="1"/>
</dbReference>
<keyword evidence="5" id="KW-1185">Reference proteome</keyword>
<dbReference type="GO" id="GO:0002098">
    <property type="term" value="P:tRNA wobble uridine modification"/>
    <property type="evidence" value="ECO:0007669"/>
    <property type="project" value="TreeGrafter"/>
</dbReference>
<accession>A0A081BQD3</accession>
<dbReference type="NCBIfam" id="TIGR03918">
    <property type="entry name" value="GTP_HydF"/>
    <property type="match status" value="1"/>
</dbReference>
<dbReference type="InterPro" id="IPR040644">
    <property type="entry name" value="HydF_tetramer"/>
</dbReference>
<evidence type="ECO:0000313" key="4">
    <source>
        <dbReference type="EMBL" id="GAK52599.1"/>
    </source>
</evidence>
<dbReference type="Pfam" id="PF18128">
    <property type="entry name" value="HydF_dimer"/>
    <property type="match status" value="1"/>
</dbReference>
<dbReference type="InterPro" id="IPR041606">
    <property type="entry name" value="HydF_dimer"/>
</dbReference>
<dbReference type="PANTHER" id="PTHR42714:SF6">
    <property type="entry name" value="TRANSLATION INITIATION FACTOR IF-2"/>
    <property type="match status" value="1"/>
</dbReference>
<name>A0A081BQD3_9BACT</name>
<sequence>MNNTPKSLRLQIGLFGRTNVGKSSFLNLIAGQDVAVTSPIAGTTTDVVEKAMELLPLGPVTFLDTGGLDDASELAELRIKRTQKIFQRADVIVLLTEADIWGEFEAYVMEQAGKQQTPVIVVINKTDMRQPSPEFLERIRAASPHVMACSCVQPEQRDRAVNAFKGLMIDVCPQEFLTPPALIGDLLPPGGLAVLVVPIDLQAPKGRLILPQVQTIRDALDNDAATLIVKEREYAYALSLLNRPPDLVVCDSQVVMKMVADTPKTVKCTTFSILFARYKGDLLENVRGAAALDRLQPGDKVLIAEACSHHALEDDIGRVKIPRWLRQHVGGDMQIDVCSGRDYPDNLADYRAIVHCGACMLTRREMLARMHTARQTAAPVVNYGVCISYLQGVLERALSPFPAALELYQQERRNL</sequence>
<evidence type="ECO:0000259" key="2">
    <source>
        <dbReference type="Pfam" id="PF18128"/>
    </source>
</evidence>
<dbReference type="GO" id="GO:0030488">
    <property type="term" value="P:tRNA methylation"/>
    <property type="evidence" value="ECO:0007669"/>
    <property type="project" value="TreeGrafter"/>
</dbReference>
<dbReference type="SUPFAM" id="SSF52540">
    <property type="entry name" value="P-loop containing nucleoside triphosphate hydrolases"/>
    <property type="match status" value="1"/>
</dbReference>
<dbReference type="NCBIfam" id="TIGR00231">
    <property type="entry name" value="small_GTP"/>
    <property type="match status" value="1"/>
</dbReference>
<dbReference type="Gene3D" id="3.40.50.11420">
    <property type="match status" value="1"/>
</dbReference>
<evidence type="ECO:0000259" key="3">
    <source>
        <dbReference type="Pfam" id="PF18133"/>
    </source>
</evidence>
<protein>
    <submittedName>
        <fullName evidence="4">GTPase</fullName>
    </submittedName>
</protein>
<dbReference type="InterPro" id="IPR027417">
    <property type="entry name" value="P-loop_NTPase"/>
</dbReference>
<gene>
    <name evidence="4" type="ORF">U14_03851</name>
</gene>
<dbReference type="AlphaFoldDB" id="A0A081BQD3"/>
<evidence type="ECO:0000259" key="1">
    <source>
        <dbReference type="Pfam" id="PF01926"/>
    </source>
</evidence>
<dbReference type="Pfam" id="PF01926">
    <property type="entry name" value="MMR_HSR1"/>
    <property type="match status" value="1"/>
</dbReference>
<dbReference type="InterPro" id="IPR023873">
    <property type="entry name" value="FeFe-hyd_GTPase_HydF"/>
</dbReference>
<dbReference type="Pfam" id="PF18133">
    <property type="entry name" value="HydF_tetramer"/>
    <property type="match status" value="1"/>
</dbReference>
<feature type="domain" description="Hydrogen maturase F dimerization" evidence="2">
    <location>
        <begin position="182"/>
        <end position="280"/>
    </location>
</feature>
<dbReference type="EMBL" id="DF820458">
    <property type="protein sequence ID" value="GAK52599.1"/>
    <property type="molecule type" value="Genomic_DNA"/>
</dbReference>
<dbReference type="CDD" id="cd00880">
    <property type="entry name" value="Era_like"/>
    <property type="match status" value="1"/>
</dbReference>
<evidence type="ECO:0000313" key="5">
    <source>
        <dbReference type="Proteomes" id="UP000030700"/>
    </source>
</evidence>
<feature type="domain" description="G" evidence="1">
    <location>
        <begin position="11"/>
        <end position="125"/>
    </location>
</feature>
<dbReference type="InterPro" id="IPR006073">
    <property type="entry name" value="GTP-bd"/>
</dbReference>
<dbReference type="Gene3D" id="3.40.50.300">
    <property type="entry name" value="P-loop containing nucleotide triphosphate hydrolases"/>
    <property type="match status" value="1"/>
</dbReference>
<dbReference type="PANTHER" id="PTHR42714">
    <property type="entry name" value="TRNA MODIFICATION GTPASE GTPBP3"/>
    <property type="match status" value="1"/>
</dbReference>
<proteinExistence type="predicted"/>